<dbReference type="Proteomes" id="UP000281171">
    <property type="component" value="Unassembled WGS sequence"/>
</dbReference>
<feature type="region of interest" description="Disordered" evidence="1">
    <location>
        <begin position="176"/>
        <end position="201"/>
    </location>
</feature>
<evidence type="ECO:0000313" key="3">
    <source>
        <dbReference type="Proteomes" id="UP000281171"/>
    </source>
</evidence>
<sequence>MSTPTPQAIAQAAAALIVEEGMEIGPAKRQALKQLGLRPQTPLPDNRTVEDAVREHIQIFRAQEQPQELRALREIALQWMDRLAEFSPLIGGALWNGTATRHSTIHLQLFHDDPKALPITLLNQGLSFETEEAPGLGGQATEVLILEHPTREPCLDGSALIALWNNPAQALRGALLPDKDGRAPRGTAQSLRDNMAAGEAP</sequence>
<comment type="caution">
    <text evidence="2">The sequence shown here is derived from an EMBL/GenBank/DDBJ whole genome shotgun (WGS) entry which is preliminary data.</text>
</comment>
<name>A0A3M6R364_9BURK</name>
<dbReference type="AlphaFoldDB" id="A0A3M6R364"/>
<accession>A0A3M6R364</accession>
<organism evidence="2 3">
    <name type="scientific">Allofranklinella schreckenbergeri</name>
    <dbReference type="NCBI Taxonomy" id="1076744"/>
    <lineage>
        <taxon>Bacteria</taxon>
        <taxon>Pseudomonadati</taxon>
        <taxon>Pseudomonadota</taxon>
        <taxon>Betaproteobacteria</taxon>
        <taxon>Burkholderiales</taxon>
        <taxon>Comamonadaceae</taxon>
        <taxon>Allofranklinella</taxon>
    </lineage>
</organism>
<evidence type="ECO:0000256" key="1">
    <source>
        <dbReference type="SAM" id="MobiDB-lite"/>
    </source>
</evidence>
<protein>
    <recommendedName>
        <fullName evidence="4">UDP-N-acetylmuramate--alanine ligase</fullName>
    </recommendedName>
</protein>
<dbReference type="EMBL" id="RDQK01000013">
    <property type="protein sequence ID" value="RMX09512.1"/>
    <property type="molecule type" value="Genomic_DNA"/>
</dbReference>
<evidence type="ECO:0000313" key="2">
    <source>
        <dbReference type="EMBL" id="RMX09512.1"/>
    </source>
</evidence>
<proteinExistence type="predicted"/>
<evidence type="ECO:0008006" key="4">
    <source>
        <dbReference type="Google" id="ProtNLM"/>
    </source>
</evidence>
<gene>
    <name evidence="2" type="ORF">EBQ24_06330</name>
</gene>
<reference evidence="2 3" key="1">
    <citation type="submission" date="2018-10" db="EMBL/GenBank/DDBJ databases">
        <title>Comamonadaceae CDC group NO-1 genome sequencing and assembly.</title>
        <authorList>
            <person name="Bernier A.-M."/>
            <person name="Bernard K."/>
        </authorList>
    </citation>
    <scope>NUCLEOTIDE SEQUENCE [LARGE SCALE GENOMIC DNA]</scope>
    <source>
        <strain evidence="2 3">NML180581</strain>
    </source>
</reference>
<dbReference type="RefSeq" id="WP_122248188.1">
    <property type="nucleotide sequence ID" value="NZ_RDQK01000013.1"/>
</dbReference>